<dbReference type="PROSITE" id="PS51762">
    <property type="entry name" value="GH16_2"/>
    <property type="match status" value="1"/>
</dbReference>
<dbReference type="SUPFAM" id="SSF49899">
    <property type="entry name" value="Concanavalin A-like lectins/glucanases"/>
    <property type="match status" value="1"/>
</dbReference>
<dbReference type="EMBL" id="JAGGLI010000051">
    <property type="protein sequence ID" value="MBP2028964.1"/>
    <property type="molecule type" value="Genomic_DNA"/>
</dbReference>
<keyword evidence="4" id="KW-0378">Hydrolase</keyword>
<evidence type="ECO:0000256" key="1">
    <source>
        <dbReference type="ARBA" id="ARBA00000481"/>
    </source>
</evidence>
<feature type="transmembrane region" description="Helical" evidence="9">
    <location>
        <begin position="7"/>
        <end position="27"/>
    </location>
</feature>
<evidence type="ECO:0000256" key="5">
    <source>
        <dbReference type="ARBA" id="ARBA00023295"/>
    </source>
</evidence>
<evidence type="ECO:0000256" key="9">
    <source>
        <dbReference type="SAM" id="Phobius"/>
    </source>
</evidence>
<dbReference type="Pfam" id="PF00722">
    <property type="entry name" value="Glyco_hydro_16"/>
    <property type="match status" value="1"/>
</dbReference>
<evidence type="ECO:0000256" key="6">
    <source>
        <dbReference type="ARBA" id="ARBA00029722"/>
    </source>
</evidence>
<dbReference type="EC" id="3.2.1.73" evidence="2"/>
<evidence type="ECO:0000256" key="2">
    <source>
        <dbReference type="ARBA" id="ARBA00012690"/>
    </source>
</evidence>
<evidence type="ECO:0000259" key="10">
    <source>
        <dbReference type="PROSITE" id="PS51762"/>
    </source>
</evidence>
<dbReference type="Gene3D" id="2.60.120.200">
    <property type="match status" value="1"/>
</dbReference>
<dbReference type="InterPro" id="IPR013320">
    <property type="entry name" value="ConA-like_dom_sf"/>
</dbReference>
<keyword evidence="9" id="KW-0472">Membrane</keyword>
<dbReference type="RefSeq" id="WP_209662019.1">
    <property type="nucleotide sequence ID" value="NZ_JAGGLI010000051.1"/>
</dbReference>
<keyword evidence="9" id="KW-1133">Transmembrane helix</keyword>
<gene>
    <name evidence="11" type="ORF">J2Z35_002802</name>
</gene>
<name>A0ABS4KME5_9FIRM</name>
<feature type="domain" description="GH16" evidence="10">
    <location>
        <begin position="136"/>
        <end position="354"/>
    </location>
</feature>
<comment type="catalytic activity">
    <reaction evidence="1">
        <text>Hydrolysis of (1-&gt;4)-beta-D-glucosidic linkages in beta-D-glucans containing (1-&gt;3)- and (1-&gt;4)-bonds.</text>
        <dbReference type="EC" id="3.2.1.73"/>
    </reaction>
</comment>
<keyword evidence="5" id="KW-0326">Glycosidase</keyword>
<evidence type="ECO:0000313" key="12">
    <source>
        <dbReference type="Proteomes" id="UP001314903"/>
    </source>
</evidence>
<dbReference type="Proteomes" id="UP001314903">
    <property type="component" value="Unassembled WGS sequence"/>
</dbReference>
<dbReference type="PRINTS" id="PR00737">
    <property type="entry name" value="GLHYDRLASE16"/>
</dbReference>
<reference evidence="11 12" key="1">
    <citation type="submission" date="2021-03" db="EMBL/GenBank/DDBJ databases">
        <title>Genomic Encyclopedia of Type Strains, Phase IV (KMG-IV): sequencing the most valuable type-strain genomes for metagenomic binning, comparative biology and taxonomic classification.</title>
        <authorList>
            <person name="Goeker M."/>
        </authorList>
    </citation>
    <scope>NUCLEOTIDE SEQUENCE [LARGE SCALE GENOMIC DNA]</scope>
    <source>
        <strain evidence="11 12">DSM 27512</strain>
    </source>
</reference>
<accession>A0ABS4KME5</accession>
<dbReference type="PANTHER" id="PTHR31062">
    <property type="entry name" value="XYLOGLUCAN ENDOTRANSGLUCOSYLASE/HYDROLASE PROTEIN 8-RELATED"/>
    <property type="match status" value="1"/>
</dbReference>
<dbReference type="CDD" id="cd00413">
    <property type="entry name" value="Glyco_hydrolase_16"/>
    <property type="match status" value="1"/>
</dbReference>
<keyword evidence="12" id="KW-1185">Reference proteome</keyword>
<evidence type="ECO:0000256" key="7">
    <source>
        <dbReference type="ARBA" id="ARBA00029771"/>
    </source>
</evidence>
<evidence type="ECO:0000256" key="8">
    <source>
        <dbReference type="ARBA" id="ARBA00031665"/>
    </source>
</evidence>
<protein>
    <recommendedName>
        <fullName evidence="3">Beta-glucanase</fullName>
        <ecNumber evidence="2">3.2.1.73</ecNumber>
    </recommendedName>
    <alternativeName>
        <fullName evidence="8">1,3-1,4-beta-D-glucan 4-glucanohydrolase</fullName>
    </alternativeName>
    <alternativeName>
        <fullName evidence="7">Endo-beta-1,3-1,4 glucanase</fullName>
    </alternativeName>
    <alternativeName>
        <fullName evidence="6">Lichenase</fullName>
    </alternativeName>
</protein>
<dbReference type="InterPro" id="IPR000757">
    <property type="entry name" value="Beta-glucanase-like"/>
</dbReference>
<organism evidence="11 12">
    <name type="scientific">Acetoanaerobium pronyense</name>
    <dbReference type="NCBI Taxonomy" id="1482736"/>
    <lineage>
        <taxon>Bacteria</taxon>
        <taxon>Bacillati</taxon>
        <taxon>Bacillota</taxon>
        <taxon>Clostridia</taxon>
        <taxon>Peptostreptococcales</taxon>
        <taxon>Filifactoraceae</taxon>
        <taxon>Acetoanaerobium</taxon>
    </lineage>
</organism>
<evidence type="ECO:0000256" key="3">
    <source>
        <dbReference type="ARBA" id="ARBA00014569"/>
    </source>
</evidence>
<dbReference type="InterPro" id="IPR008264">
    <property type="entry name" value="Beta_glucanase"/>
</dbReference>
<evidence type="ECO:0000313" key="11">
    <source>
        <dbReference type="EMBL" id="MBP2028964.1"/>
    </source>
</evidence>
<keyword evidence="9" id="KW-0812">Transmembrane</keyword>
<comment type="caution">
    <text evidence="11">The sequence shown here is derived from an EMBL/GenBank/DDBJ whole genome shotgun (WGS) entry which is preliminary data.</text>
</comment>
<proteinExistence type="predicted"/>
<sequence length="354" mass="41619">MSHKNIFKVFLSMVFFALVSFLLLTVINDFSKLENNNYQIFSDDEGSIFFSKIEYSKDVFFCDDFFDIELEIQNLGHETDSIFLGYSVLSPLNKWIDFPVKEVSLSKGSNKVTISLKILDFQLKDMVSGPYKAVFSLWDSSPVSEPSNRLTEFRVNNAFHFYNHIENFDSLDNEIWFSRKGILGRTKLNPDNLEIKDNQLAIKLPANTFDGGELQSIDMFHYGSYEINMKLPDAPSSITGFFLYKSPDFYHEIDIEIFNERDGNILFTTYYNGDAYHETVYQIEFDPTSDFNRYRIDYFPNEVAFYVNDQLMERFIDGFSHEPMHLIINTWYPRWLEGLAPSEDKFLLIDWIRY</sequence>
<dbReference type="InterPro" id="IPR044791">
    <property type="entry name" value="Beta-glucanase/XTH"/>
</dbReference>
<evidence type="ECO:0000256" key="4">
    <source>
        <dbReference type="ARBA" id="ARBA00022801"/>
    </source>
</evidence>